<organism evidence="2 3">
    <name type="scientific">Dendrobium nobile</name>
    <name type="common">Orchid</name>
    <dbReference type="NCBI Taxonomy" id="94219"/>
    <lineage>
        <taxon>Eukaryota</taxon>
        <taxon>Viridiplantae</taxon>
        <taxon>Streptophyta</taxon>
        <taxon>Embryophyta</taxon>
        <taxon>Tracheophyta</taxon>
        <taxon>Spermatophyta</taxon>
        <taxon>Magnoliopsida</taxon>
        <taxon>Liliopsida</taxon>
        <taxon>Asparagales</taxon>
        <taxon>Orchidaceae</taxon>
        <taxon>Epidendroideae</taxon>
        <taxon>Malaxideae</taxon>
        <taxon>Dendrobiinae</taxon>
        <taxon>Dendrobium</taxon>
    </lineage>
</organism>
<name>A0A8T3ATT7_DENNO</name>
<evidence type="ECO:0000313" key="2">
    <source>
        <dbReference type="EMBL" id="KAI0499112.1"/>
    </source>
</evidence>
<proteinExistence type="predicted"/>
<keyword evidence="3" id="KW-1185">Reference proteome</keyword>
<feature type="compositionally biased region" description="Polar residues" evidence="1">
    <location>
        <begin position="1"/>
        <end position="10"/>
    </location>
</feature>
<evidence type="ECO:0000313" key="3">
    <source>
        <dbReference type="Proteomes" id="UP000829196"/>
    </source>
</evidence>
<protein>
    <submittedName>
        <fullName evidence="2">Uncharacterized protein</fullName>
    </submittedName>
</protein>
<reference evidence="2" key="1">
    <citation type="journal article" date="2022" name="Front. Genet.">
        <title>Chromosome-Scale Assembly of the Dendrobium nobile Genome Provides Insights Into the Molecular Mechanism of the Biosynthesis of the Medicinal Active Ingredient of Dendrobium.</title>
        <authorList>
            <person name="Xu Q."/>
            <person name="Niu S.-C."/>
            <person name="Li K.-L."/>
            <person name="Zheng P.-J."/>
            <person name="Zhang X.-J."/>
            <person name="Jia Y."/>
            <person name="Liu Y."/>
            <person name="Niu Y.-X."/>
            <person name="Yu L.-H."/>
            <person name="Chen D.-F."/>
            <person name="Zhang G.-Q."/>
        </authorList>
    </citation>
    <scope>NUCLEOTIDE SEQUENCE</scope>
    <source>
        <tissue evidence="2">Leaf</tissue>
    </source>
</reference>
<sequence length="60" mass="6625">MATSEASQIEDQLDHDARDGINIPSSLKFFCLQPEESSSYSTLHRQLLTLEISDHSTSSG</sequence>
<dbReference type="AlphaFoldDB" id="A0A8T3ATT7"/>
<dbReference type="Proteomes" id="UP000829196">
    <property type="component" value="Unassembled WGS sequence"/>
</dbReference>
<accession>A0A8T3ATT7</accession>
<feature type="region of interest" description="Disordered" evidence="1">
    <location>
        <begin position="1"/>
        <end position="20"/>
    </location>
</feature>
<evidence type="ECO:0000256" key="1">
    <source>
        <dbReference type="SAM" id="MobiDB-lite"/>
    </source>
</evidence>
<gene>
    <name evidence="2" type="ORF">KFK09_020013</name>
</gene>
<comment type="caution">
    <text evidence="2">The sequence shown here is derived from an EMBL/GenBank/DDBJ whole genome shotgun (WGS) entry which is preliminary data.</text>
</comment>
<dbReference type="EMBL" id="JAGYWB010000014">
    <property type="protein sequence ID" value="KAI0499112.1"/>
    <property type="molecule type" value="Genomic_DNA"/>
</dbReference>